<protein>
    <submittedName>
        <fullName evidence="2">Uncharacterized protein</fullName>
    </submittedName>
</protein>
<dbReference type="AlphaFoldDB" id="A0A5C5ZS00"/>
<feature type="transmembrane region" description="Helical" evidence="1">
    <location>
        <begin position="20"/>
        <end position="37"/>
    </location>
</feature>
<evidence type="ECO:0000313" key="3">
    <source>
        <dbReference type="Proteomes" id="UP000315440"/>
    </source>
</evidence>
<organism evidence="2 3">
    <name type="scientific">Pseudobythopirellula maris</name>
    <dbReference type="NCBI Taxonomy" id="2527991"/>
    <lineage>
        <taxon>Bacteria</taxon>
        <taxon>Pseudomonadati</taxon>
        <taxon>Planctomycetota</taxon>
        <taxon>Planctomycetia</taxon>
        <taxon>Pirellulales</taxon>
        <taxon>Lacipirellulaceae</taxon>
        <taxon>Pseudobythopirellula</taxon>
    </lineage>
</organism>
<keyword evidence="1" id="KW-0812">Transmembrane</keyword>
<keyword evidence="1" id="KW-1133">Transmembrane helix</keyword>
<evidence type="ECO:0000313" key="2">
    <source>
        <dbReference type="EMBL" id="TWT90279.1"/>
    </source>
</evidence>
<keyword evidence="1" id="KW-0472">Membrane</keyword>
<comment type="caution">
    <text evidence="2">The sequence shown here is derived from an EMBL/GenBank/DDBJ whole genome shotgun (WGS) entry which is preliminary data.</text>
</comment>
<dbReference type="EMBL" id="SJPQ01000001">
    <property type="protein sequence ID" value="TWT90279.1"/>
    <property type="molecule type" value="Genomic_DNA"/>
</dbReference>
<sequence>MGVAYCAGGNPRLSGSMKRLWSVVVMMALFGVARGIGHRRMRVGVVPAGVGVAITMRSHSAR</sequence>
<evidence type="ECO:0000256" key="1">
    <source>
        <dbReference type="SAM" id="Phobius"/>
    </source>
</evidence>
<accession>A0A5C5ZS00</accession>
<reference evidence="2 3" key="1">
    <citation type="submission" date="2019-02" db="EMBL/GenBank/DDBJ databases">
        <title>Deep-cultivation of Planctomycetes and their phenomic and genomic characterization uncovers novel biology.</title>
        <authorList>
            <person name="Wiegand S."/>
            <person name="Jogler M."/>
            <person name="Boedeker C."/>
            <person name="Pinto D."/>
            <person name="Vollmers J."/>
            <person name="Rivas-Marin E."/>
            <person name="Kohn T."/>
            <person name="Peeters S.H."/>
            <person name="Heuer A."/>
            <person name="Rast P."/>
            <person name="Oberbeckmann S."/>
            <person name="Bunk B."/>
            <person name="Jeske O."/>
            <person name="Meyerdierks A."/>
            <person name="Storesund J.E."/>
            <person name="Kallscheuer N."/>
            <person name="Luecker S."/>
            <person name="Lage O.M."/>
            <person name="Pohl T."/>
            <person name="Merkel B.J."/>
            <person name="Hornburger P."/>
            <person name="Mueller R.-W."/>
            <person name="Bruemmer F."/>
            <person name="Labrenz M."/>
            <person name="Spormann A.M."/>
            <person name="Op Den Camp H."/>
            <person name="Overmann J."/>
            <person name="Amann R."/>
            <person name="Jetten M.S.M."/>
            <person name="Mascher T."/>
            <person name="Medema M.H."/>
            <person name="Devos D.P."/>
            <person name="Kaster A.-K."/>
            <person name="Ovreas L."/>
            <person name="Rohde M."/>
            <person name="Galperin M.Y."/>
            <person name="Jogler C."/>
        </authorList>
    </citation>
    <scope>NUCLEOTIDE SEQUENCE [LARGE SCALE GENOMIC DNA]</scope>
    <source>
        <strain evidence="2 3">Mal64</strain>
    </source>
</reference>
<gene>
    <name evidence="2" type="ORF">Mal64_06640</name>
</gene>
<keyword evidence="3" id="KW-1185">Reference proteome</keyword>
<dbReference type="Proteomes" id="UP000315440">
    <property type="component" value="Unassembled WGS sequence"/>
</dbReference>
<proteinExistence type="predicted"/>
<name>A0A5C5ZS00_9BACT</name>